<keyword evidence="1" id="KW-0472">Membrane</keyword>
<dbReference type="EMBL" id="JAEKCB010000003">
    <property type="protein sequence ID" value="MBJ2117739.1"/>
    <property type="molecule type" value="Genomic_DNA"/>
</dbReference>
<comment type="caution">
    <text evidence="3">The sequence shown here is derived from an EMBL/GenBank/DDBJ whole genome shotgun (WGS) entry which is preliminary data.</text>
</comment>
<dbReference type="Gene3D" id="1.25.40.650">
    <property type="match status" value="1"/>
</dbReference>
<keyword evidence="4" id="KW-1185">Reference proteome</keyword>
<dbReference type="SUPFAM" id="SSF53822">
    <property type="entry name" value="Periplasmic binding protein-like I"/>
    <property type="match status" value="1"/>
</dbReference>
<evidence type="ECO:0000256" key="1">
    <source>
        <dbReference type="ARBA" id="ARBA00023136"/>
    </source>
</evidence>
<sequence>MLSSIFVRFKTGLSYTAILSALIMSGCTLTGQQEQPLTPAAKAEMEMKQYQKVIDDAQGLASLDVIRAYIGLETLITDPQLRQKNIDDTWLTLTKLTPEQRRSVVIKADENTLQGWLDLLNTYEYNKDDADKLSTAVREWQTRYPRNPAALTLPASLLRLSQPSVSTNSQIALLLPLTGQAKVFGEAIRQGFLDAQSGLPQPQAMPESQTPKNDDSLASILEELGISNTETSATNSDTTKESTDNSETNQVKEEKGTDTFSSNMSVQLDPIAQNSRQVIVYDTNSQPIDVLLKKAQQDGANLIVGPLLKPEVMKTIELQSGLPVLALNELDTIPSATTVCFFSLSPEDETRNAAQHLRQQQKANPLIIVPDNKFGQRMAQTFADEWQRTGGGTVLQQTFSSVESLKASINRGVGIRMTGTPVLPTANAPLPLETQSIPSAGGAIDSVYIIATSDELTLIKPMIDMAISTQKRPPIYVSSRSNQGGTGPDFRMEMDGIQFSDIPLMTGANLPLMQKASSKFANDYSLMRLYAMGIDAWSLANNYNDLTKGTLHFNGISGSLHVENNCTVYRQLPWMQFKQGKIEPVTQ</sequence>
<organism evidence="3 4">
    <name type="scientific">Proteus penneri</name>
    <dbReference type="NCBI Taxonomy" id="102862"/>
    <lineage>
        <taxon>Bacteria</taxon>
        <taxon>Pseudomonadati</taxon>
        <taxon>Pseudomonadota</taxon>
        <taxon>Gammaproteobacteria</taxon>
        <taxon>Enterobacterales</taxon>
        <taxon>Morganellaceae</taxon>
        <taxon>Proteus</taxon>
    </lineage>
</organism>
<dbReference type="Gene3D" id="3.40.50.2300">
    <property type="match status" value="2"/>
</dbReference>
<protein>
    <submittedName>
        <fullName evidence="3">Penicillin-binding protein activator</fullName>
    </submittedName>
</protein>
<dbReference type="Pfam" id="PF04348">
    <property type="entry name" value="LppC"/>
    <property type="match status" value="2"/>
</dbReference>
<feature type="compositionally biased region" description="Polar residues" evidence="2">
    <location>
        <begin position="226"/>
        <end position="237"/>
    </location>
</feature>
<evidence type="ECO:0000313" key="4">
    <source>
        <dbReference type="Proteomes" id="UP000619976"/>
    </source>
</evidence>
<dbReference type="InterPro" id="IPR028082">
    <property type="entry name" value="Peripla_BP_I"/>
</dbReference>
<evidence type="ECO:0000256" key="2">
    <source>
        <dbReference type="SAM" id="MobiDB-lite"/>
    </source>
</evidence>
<dbReference type="PANTHER" id="PTHR38038">
    <property type="entry name" value="PENICILLIN-BINDING PROTEIN ACTIVATOR LPOA"/>
    <property type="match status" value="1"/>
</dbReference>
<dbReference type="PANTHER" id="PTHR38038:SF1">
    <property type="entry name" value="PENICILLIN-BINDING PROTEIN ACTIVATOR LPOA"/>
    <property type="match status" value="1"/>
</dbReference>
<dbReference type="CDD" id="cd06339">
    <property type="entry name" value="PBP1_YraM_LppC_lipoprotein-like"/>
    <property type="match status" value="1"/>
</dbReference>
<accession>A0ABS0W713</accession>
<name>A0ABS0W713_9GAMM</name>
<dbReference type="RefSeq" id="WP_109848413.1">
    <property type="nucleotide sequence ID" value="NZ_CAXOLJ010000002.1"/>
</dbReference>
<dbReference type="InterPro" id="IPR007443">
    <property type="entry name" value="LpoA"/>
</dbReference>
<proteinExistence type="predicted"/>
<gene>
    <name evidence="3" type="ORF">JFQ69_08720</name>
</gene>
<dbReference type="Proteomes" id="UP000619976">
    <property type="component" value="Unassembled WGS sequence"/>
</dbReference>
<evidence type="ECO:0000313" key="3">
    <source>
        <dbReference type="EMBL" id="MBJ2117739.1"/>
    </source>
</evidence>
<feature type="region of interest" description="Disordered" evidence="2">
    <location>
        <begin position="226"/>
        <end position="264"/>
    </location>
</feature>
<reference evidence="3 4" key="1">
    <citation type="submission" date="2020-12" db="EMBL/GenBank/DDBJ databases">
        <title>Enhanced detection system for hospital associated transmission using whole genome sequencing surveillance.</title>
        <authorList>
            <person name="Harrison L.H."/>
            <person name="Van Tyne D."/>
            <person name="Marsh J.W."/>
            <person name="Griffith M.P."/>
            <person name="Snyder D.J."/>
            <person name="Cooper V.S."/>
            <person name="Mustapha M."/>
        </authorList>
    </citation>
    <scope>NUCLEOTIDE SEQUENCE [LARGE SCALE GENOMIC DNA]</scope>
    <source>
        <strain evidence="3 4">PR00195</strain>
    </source>
</reference>